<reference evidence="3 4" key="1">
    <citation type="submission" date="2024-07" db="EMBL/GenBank/DDBJ databases">
        <title>Section-level genome sequencing and comparative genomics of Aspergillus sections Usti and Cavernicolus.</title>
        <authorList>
            <consortium name="Lawrence Berkeley National Laboratory"/>
            <person name="Nybo J.L."/>
            <person name="Vesth T.C."/>
            <person name="Theobald S."/>
            <person name="Frisvad J.C."/>
            <person name="Larsen T.O."/>
            <person name="Kjaerboelling I."/>
            <person name="Rothschild-Mancinelli K."/>
            <person name="Lyhne E.K."/>
            <person name="Kogle M.E."/>
            <person name="Barry K."/>
            <person name="Clum A."/>
            <person name="Na H."/>
            <person name="Ledsgaard L."/>
            <person name="Lin J."/>
            <person name="Lipzen A."/>
            <person name="Kuo A."/>
            <person name="Riley R."/>
            <person name="Mondo S."/>
            <person name="Labutti K."/>
            <person name="Haridas S."/>
            <person name="Pangalinan J."/>
            <person name="Salamov A.A."/>
            <person name="Simmons B.A."/>
            <person name="Magnuson J.K."/>
            <person name="Chen J."/>
            <person name="Drula E."/>
            <person name="Henrissat B."/>
            <person name="Wiebenga A."/>
            <person name="Lubbers R.J."/>
            <person name="Gomes A.C."/>
            <person name="Makela M.R."/>
            <person name="Stajich J."/>
            <person name="Grigoriev I.V."/>
            <person name="Mortensen U.H."/>
            <person name="De Vries R.P."/>
            <person name="Baker S.E."/>
            <person name="Andersen M.R."/>
        </authorList>
    </citation>
    <scope>NUCLEOTIDE SEQUENCE [LARGE SCALE GENOMIC DNA]</scope>
    <source>
        <strain evidence="3 4">CBS 209.92</strain>
    </source>
</reference>
<keyword evidence="4" id="KW-1185">Reference proteome</keyword>
<feature type="compositionally biased region" description="Polar residues" evidence="1">
    <location>
        <begin position="14"/>
        <end position="24"/>
    </location>
</feature>
<feature type="domain" description="BZIP" evidence="2">
    <location>
        <begin position="24"/>
        <end position="100"/>
    </location>
</feature>
<organism evidence="3 4">
    <name type="scientific">Aspergillus keveii</name>
    <dbReference type="NCBI Taxonomy" id="714993"/>
    <lineage>
        <taxon>Eukaryota</taxon>
        <taxon>Fungi</taxon>
        <taxon>Dikarya</taxon>
        <taxon>Ascomycota</taxon>
        <taxon>Pezizomycotina</taxon>
        <taxon>Eurotiomycetes</taxon>
        <taxon>Eurotiomycetidae</taxon>
        <taxon>Eurotiales</taxon>
        <taxon>Aspergillaceae</taxon>
        <taxon>Aspergillus</taxon>
        <taxon>Aspergillus subgen. Nidulantes</taxon>
    </lineage>
</organism>
<dbReference type="InterPro" id="IPR004827">
    <property type="entry name" value="bZIP"/>
</dbReference>
<feature type="compositionally biased region" description="Polar residues" evidence="1">
    <location>
        <begin position="117"/>
        <end position="127"/>
    </location>
</feature>
<feature type="region of interest" description="Disordered" evidence="1">
    <location>
        <begin position="1"/>
        <end position="46"/>
    </location>
</feature>
<gene>
    <name evidence="3" type="ORF">BJX66DRAFT_335242</name>
</gene>
<accession>A0ABR4GEH9</accession>
<dbReference type="SMART" id="SM00338">
    <property type="entry name" value="BRLZ"/>
    <property type="match status" value="1"/>
</dbReference>
<evidence type="ECO:0000259" key="2">
    <source>
        <dbReference type="SMART" id="SM00338"/>
    </source>
</evidence>
<protein>
    <recommendedName>
        <fullName evidence="2">BZIP domain-containing protein</fullName>
    </recommendedName>
</protein>
<name>A0ABR4GEH9_9EURO</name>
<dbReference type="InterPro" id="IPR046347">
    <property type="entry name" value="bZIP_sf"/>
</dbReference>
<dbReference type="PANTHER" id="PTHR37012:SF2">
    <property type="entry name" value="BZIP DOMAIN-CONTAINING PROTEIN-RELATED"/>
    <property type="match status" value="1"/>
</dbReference>
<evidence type="ECO:0000313" key="4">
    <source>
        <dbReference type="Proteomes" id="UP001610563"/>
    </source>
</evidence>
<dbReference type="EMBL" id="JBFTWV010000020">
    <property type="protein sequence ID" value="KAL2797341.1"/>
    <property type="molecule type" value="Genomic_DNA"/>
</dbReference>
<dbReference type="PANTHER" id="PTHR37012">
    <property type="entry name" value="B-ZIP TRANSCRIPTION FACTOR (EUROFUNG)-RELATED"/>
    <property type="match status" value="1"/>
</dbReference>
<evidence type="ECO:0000256" key="1">
    <source>
        <dbReference type="SAM" id="MobiDB-lite"/>
    </source>
</evidence>
<comment type="caution">
    <text evidence="3">The sequence shown here is derived from an EMBL/GenBank/DDBJ whole genome shotgun (WGS) entry which is preliminary data.</text>
</comment>
<feature type="region of interest" description="Disordered" evidence="1">
    <location>
        <begin position="101"/>
        <end position="170"/>
    </location>
</feature>
<proteinExistence type="predicted"/>
<sequence>MASVIQAPRRLATKSPQVEPSASTAEDRRERKRASDRLAQREHRRRQREYIDELEAQLKLIKEGSHSESVAVLVAENERLKNELQQLREFASSINVAMSQLQGKAGTSHPVSPAPSNPTMQHSQARQEITAAPSAEPPLSNRKSDGATPASILGHSSIEPSFRAPPAVSQRYDETYAGRNAPQRAILEFDDIPQEHVEPSHLIDSMLQPTPGGNHLARADPPEPPHTNHNKLAEDTDLGDIYSPLLSRCLWDRLGQLDLTILPDIGYNKPFLSSEGHEPQLMPGHSVLQSQDVIMRDTRTTQPQSTPPQSPHKSIPNILFPALQGDEVLYAMVENARWQAVISDSKIPKPELVDCVLDSTANHFSLELKQYLEPMRRLRRTEEYFACYWLIATLVRTLTEARPLMRNQLILDFHIHRVPIHPIMADLGEFLETKLSCAAGGLVMGEDQLVQSLKNLENWSLKPEFFDRHPQFRSPYQQYVV</sequence>
<dbReference type="Proteomes" id="UP001610563">
    <property type="component" value="Unassembled WGS sequence"/>
</dbReference>
<feature type="compositionally biased region" description="Basic and acidic residues" evidence="1">
    <location>
        <begin position="25"/>
        <end position="41"/>
    </location>
</feature>
<evidence type="ECO:0000313" key="3">
    <source>
        <dbReference type="EMBL" id="KAL2797341.1"/>
    </source>
</evidence>
<dbReference type="Gene3D" id="1.20.5.170">
    <property type="match status" value="1"/>
</dbReference>
<dbReference type="SUPFAM" id="SSF57959">
    <property type="entry name" value="Leucine zipper domain"/>
    <property type="match status" value="1"/>
</dbReference>